<dbReference type="EMBL" id="LT841358">
    <property type="protein sequence ID" value="SMH70203.1"/>
    <property type="molecule type" value="Genomic_DNA"/>
</dbReference>
<evidence type="ECO:0000313" key="2">
    <source>
        <dbReference type="EMBL" id="SMH70203.1"/>
    </source>
</evidence>
<dbReference type="Proteomes" id="UP000230607">
    <property type="component" value="Chromosome 1"/>
</dbReference>
<evidence type="ECO:0000313" key="3">
    <source>
        <dbReference type="Proteomes" id="UP000230607"/>
    </source>
</evidence>
<feature type="region of interest" description="Disordered" evidence="1">
    <location>
        <begin position="1"/>
        <end position="20"/>
    </location>
</feature>
<gene>
    <name evidence="2" type="ORF">NCS_10010</name>
</gene>
<reference evidence="3" key="1">
    <citation type="submission" date="2017-03" db="EMBL/GenBank/DDBJ databases">
        <authorList>
            <person name="Herbold C."/>
        </authorList>
    </citation>
    <scope>NUCLEOTIDE SEQUENCE [LARGE SCALE GENOMIC DNA]</scope>
</reference>
<dbReference type="AlphaFoldDB" id="A0A2H1FBQ7"/>
<keyword evidence="3" id="KW-1185">Reference proteome</keyword>
<protein>
    <submittedName>
        <fullName evidence="2">Uncharacterized protein</fullName>
    </submittedName>
</protein>
<accession>A0A2H1FBQ7</accession>
<evidence type="ECO:0000256" key="1">
    <source>
        <dbReference type="SAM" id="MobiDB-lite"/>
    </source>
</evidence>
<organism evidence="2 3">
    <name type="scientific">Candidatus Nitrosotalea okcheonensis</name>
    <dbReference type="NCBI Taxonomy" id="1903276"/>
    <lineage>
        <taxon>Archaea</taxon>
        <taxon>Nitrososphaerota</taxon>
        <taxon>Nitrososphaeria</taxon>
        <taxon>Nitrosotaleales</taxon>
        <taxon>Nitrosotaleaceae</taxon>
        <taxon>Nitrosotalea</taxon>
    </lineage>
</organism>
<proteinExistence type="predicted"/>
<name>A0A2H1FBQ7_9ARCH</name>
<sequence>MPTYHLPKTRHTSPGQNGKRCKKNIKEAIQAYLEETKNSKVAKSKYPILTTINA</sequence>